<dbReference type="CDD" id="cd02209">
    <property type="entry name" value="cupin_XRE_C"/>
    <property type="match status" value="1"/>
</dbReference>
<sequence>MSIESEIRNQRNLKGISLRSLARELGISASQLSKIETGKAKLTVSVALKIADILQVPASKFLSTGKPQATGRRTITWKQSGDAQNTPGMHLESLCSDFKEDHNLYWNVTVTASNLDEVGGWRQHPGQEFIFVVSGKLQLLSAYYDPVTLGAGDSILFDSEQPHAYVAVDGPVNVLMVNTVI</sequence>
<dbReference type="InterPro" id="IPR014710">
    <property type="entry name" value="RmlC-like_jellyroll"/>
</dbReference>
<dbReference type="PANTHER" id="PTHR46797">
    <property type="entry name" value="HTH-TYPE TRANSCRIPTIONAL REGULATOR"/>
    <property type="match status" value="1"/>
</dbReference>
<dbReference type="SUPFAM" id="SSF51182">
    <property type="entry name" value="RmlC-like cupins"/>
    <property type="match status" value="1"/>
</dbReference>
<dbReference type="InterPro" id="IPR001387">
    <property type="entry name" value="Cro/C1-type_HTH"/>
</dbReference>
<accession>Q8GPX6</accession>
<dbReference type="SMART" id="SM00530">
    <property type="entry name" value="HTH_XRE"/>
    <property type="match status" value="1"/>
</dbReference>
<dbReference type="GO" id="GO:0003677">
    <property type="term" value="F:DNA binding"/>
    <property type="evidence" value="ECO:0007669"/>
    <property type="project" value="UniProtKB-KW"/>
</dbReference>
<dbReference type="Gene3D" id="1.10.260.40">
    <property type="entry name" value="lambda repressor-like DNA-binding domains"/>
    <property type="match status" value="1"/>
</dbReference>
<evidence type="ECO:0000259" key="2">
    <source>
        <dbReference type="PROSITE" id="PS50943"/>
    </source>
</evidence>
<dbReference type="PROSITE" id="PS50943">
    <property type="entry name" value="HTH_CROC1"/>
    <property type="match status" value="1"/>
</dbReference>
<dbReference type="Pfam" id="PF01381">
    <property type="entry name" value="HTH_3"/>
    <property type="match status" value="1"/>
</dbReference>
<gene>
    <name evidence="3" type="primary">ORF SG26</name>
</gene>
<dbReference type="EMBL" id="AF440524">
    <property type="protein sequence ID" value="AAN62248.1"/>
    <property type="molecule type" value="Genomic_DNA"/>
</dbReference>
<dbReference type="GO" id="GO:0003700">
    <property type="term" value="F:DNA-binding transcription factor activity"/>
    <property type="evidence" value="ECO:0007669"/>
    <property type="project" value="TreeGrafter"/>
</dbReference>
<evidence type="ECO:0000256" key="1">
    <source>
        <dbReference type="ARBA" id="ARBA00023125"/>
    </source>
</evidence>
<dbReference type="CDD" id="cd00093">
    <property type="entry name" value="HTH_XRE"/>
    <property type="match status" value="1"/>
</dbReference>
<name>Q8GPX6_PSEAI</name>
<dbReference type="PANTHER" id="PTHR46797:SF20">
    <property type="entry name" value="BLR4304 PROTEIN"/>
    <property type="match status" value="1"/>
</dbReference>
<proteinExistence type="predicted"/>
<dbReference type="InterPro" id="IPR050807">
    <property type="entry name" value="TransReg_Diox_bact_type"/>
</dbReference>
<protein>
    <submittedName>
        <fullName evidence="3">Putative transcriptional regulator</fullName>
    </submittedName>
</protein>
<dbReference type="InterPro" id="IPR011051">
    <property type="entry name" value="RmlC_Cupin_sf"/>
</dbReference>
<dbReference type="Pfam" id="PF07883">
    <property type="entry name" value="Cupin_2"/>
    <property type="match status" value="1"/>
</dbReference>
<dbReference type="AlphaFoldDB" id="Q8GPX6"/>
<dbReference type="RefSeq" id="WP_071579776.1">
    <property type="nucleotide sequence ID" value="NZ_LLUW01000023.1"/>
</dbReference>
<evidence type="ECO:0000313" key="3">
    <source>
        <dbReference type="EMBL" id="AAN62248.1"/>
    </source>
</evidence>
<reference evidence="3" key="1">
    <citation type="journal article" date="2002" name="J. Bacteriol.">
        <title>Gene islands integrated into tRNA(Gly) genes confer genome diversity on a Pseudomonas aeruginosa clone.</title>
        <authorList>
            <person name="Larbig K.D."/>
            <person name="Christmann A."/>
            <person name="Johann A."/>
            <person name="Klockgether J."/>
            <person name="Hartsch T."/>
            <person name="Merkl R."/>
            <person name="Wiehlmann L."/>
            <person name="Fritz H.-J."/>
            <person name="Tuemmler B."/>
        </authorList>
    </citation>
    <scope>NUCLEOTIDE SEQUENCE</scope>
    <source>
        <strain evidence="3">SG17M</strain>
    </source>
</reference>
<dbReference type="InterPro" id="IPR013096">
    <property type="entry name" value="Cupin_2"/>
</dbReference>
<dbReference type="GO" id="GO:0005829">
    <property type="term" value="C:cytosol"/>
    <property type="evidence" value="ECO:0007669"/>
    <property type="project" value="TreeGrafter"/>
</dbReference>
<dbReference type="Gene3D" id="2.60.120.10">
    <property type="entry name" value="Jelly Rolls"/>
    <property type="match status" value="1"/>
</dbReference>
<organism evidence="3">
    <name type="scientific">Pseudomonas aeruginosa</name>
    <dbReference type="NCBI Taxonomy" id="287"/>
    <lineage>
        <taxon>Bacteria</taxon>
        <taxon>Pseudomonadati</taxon>
        <taxon>Pseudomonadota</taxon>
        <taxon>Gammaproteobacteria</taxon>
        <taxon>Pseudomonadales</taxon>
        <taxon>Pseudomonadaceae</taxon>
        <taxon>Pseudomonas</taxon>
    </lineage>
</organism>
<feature type="domain" description="HTH cro/C1-type" evidence="2">
    <location>
        <begin position="7"/>
        <end position="61"/>
    </location>
</feature>
<dbReference type="SUPFAM" id="SSF47413">
    <property type="entry name" value="lambda repressor-like DNA-binding domains"/>
    <property type="match status" value="1"/>
</dbReference>
<keyword evidence="1" id="KW-0238">DNA-binding</keyword>
<dbReference type="InterPro" id="IPR010982">
    <property type="entry name" value="Lambda_DNA-bd_dom_sf"/>
</dbReference>